<dbReference type="InterPro" id="IPR005269">
    <property type="entry name" value="LOG"/>
</dbReference>
<dbReference type="EC" id="3.2.2.n1" evidence="2"/>
<dbReference type="PANTHER" id="PTHR31223">
    <property type="entry name" value="LOG FAMILY PROTEIN YJL055W"/>
    <property type="match status" value="1"/>
</dbReference>
<evidence type="ECO:0000313" key="4">
    <source>
        <dbReference type="Proteomes" id="UP000823858"/>
    </source>
</evidence>
<comment type="catalytic activity">
    <reaction evidence="2">
        <text>9-ribosyl-trans-zeatin 5'-phosphate + H2O = trans-zeatin + D-ribose 5-phosphate</text>
        <dbReference type="Rhea" id="RHEA:48564"/>
        <dbReference type="ChEBI" id="CHEBI:15377"/>
        <dbReference type="ChEBI" id="CHEBI:16522"/>
        <dbReference type="ChEBI" id="CHEBI:78346"/>
        <dbReference type="ChEBI" id="CHEBI:87947"/>
        <dbReference type="EC" id="3.2.2.n1"/>
    </reaction>
</comment>
<evidence type="ECO:0000313" key="3">
    <source>
        <dbReference type="EMBL" id="HJC86053.1"/>
    </source>
</evidence>
<keyword evidence="2" id="KW-0378">Hydrolase</keyword>
<organism evidence="3 4">
    <name type="scientific">Candidatus Corynebacterium faecigallinarum</name>
    <dbReference type="NCBI Taxonomy" id="2838528"/>
    <lineage>
        <taxon>Bacteria</taxon>
        <taxon>Bacillati</taxon>
        <taxon>Actinomycetota</taxon>
        <taxon>Actinomycetes</taxon>
        <taxon>Mycobacteriales</taxon>
        <taxon>Corynebacteriaceae</taxon>
        <taxon>Corynebacterium</taxon>
    </lineage>
</organism>
<evidence type="ECO:0000256" key="1">
    <source>
        <dbReference type="ARBA" id="ARBA00006763"/>
    </source>
</evidence>
<dbReference type="PANTHER" id="PTHR31223:SF70">
    <property type="entry name" value="LOG FAMILY PROTEIN YJL055W"/>
    <property type="match status" value="1"/>
</dbReference>
<protein>
    <recommendedName>
        <fullName evidence="2">Cytokinin riboside 5'-monophosphate phosphoribohydrolase</fullName>
        <ecNumber evidence="2">3.2.2.n1</ecNumber>
    </recommendedName>
</protein>
<comment type="catalytic activity">
    <reaction evidence="2">
        <text>N(6)-(dimethylallyl)adenosine 5'-phosphate + H2O = N(6)-dimethylallyladenine + D-ribose 5-phosphate</text>
        <dbReference type="Rhea" id="RHEA:48560"/>
        <dbReference type="ChEBI" id="CHEBI:15377"/>
        <dbReference type="ChEBI" id="CHEBI:17660"/>
        <dbReference type="ChEBI" id="CHEBI:57526"/>
        <dbReference type="ChEBI" id="CHEBI:78346"/>
        <dbReference type="EC" id="3.2.2.n1"/>
    </reaction>
</comment>
<dbReference type="EMBL" id="DWVP01000024">
    <property type="protein sequence ID" value="HJC86053.1"/>
    <property type="molecule type" value="Genomic_DNA"/>
</dbReference>
<dbReference type="GO" id="GO:0016799">
    <property type="term" value="F:hydrolase activity, hydrolyzing N-glycosyl compounds"/>
    <property type="evidence" value="ECO:0007669"/>
    <property type="project" value="TreeGrafter"/>
</dbReference>
<comment type="similarity">
    <text evidence="1 2">Belongs to the LOG family.</text>
</comment>
<reference evidence="3" key="2">
    <citation type="submission" date="2021-04" db="EMBL/GenBank/DDBJ databases">
        <authorList>
            <person name="Gilroy R."/>
        </authorList>
    </citation>
    <scope>NUCLEOTIDE SEQUENCE</scope>
    <source>
        <strain evidence="3">ChiHjej13B12-4958</strain>
    </source>
</reference>
<dbReference type="GO" id="GO:0009691">
    <property type="term" value="P:cytokinin biosynthetic process"/>
    <property type="evidence" value="ECO:0007669"/>
    <property type="project" value="UniProtKB-UniRule"/>
</dbReference>
<gene>
    <name evidence="3" type="ORF">H9751_11055</name>
</gene>
<dbReference type="Gene3D" id="3.40.50.450">
    <property type="match status" value="1"/>
</dbReference>
<dbReference type="InterPro" id="IPR031100">
    <property type="entry name" value="LOG_fam"/>
</dbReference>
<dbReference type="Proteomes" id="UP000823858">
    <property type="component" value="Unassembled WGS sequence"/>
</dbReference>
<evidence type="ECO:0000256" key="2">
    <source>
        <dbReference type="RuleBase" id="RU363015"/>
    </source>
</evidence>
<name>A0A9D2TQS4_9CORY</name>
<dbReference type="SUPFAM" id="SSF102405">
    <property type="entry name" value="MCP/YpsA-like"/>
    <property type="match status" value="1"/>
</dbReference>
<dbReference type="NCBIfam" id="TIGR00730">
    <property type="entry name" value="Rossman fold protein, TIGR00730 family"/>
    <property type="match status" value="1"/>
</dbReference>
<reference evidence="3" key="1">
    <citation type="journal article" date="2021" name="PeerJ">
        <title>Extensive microbial diversity within the chicken gut microbiome revealed by metagenomics and culture.</title>
        <authorList>
            <person name="Gilroy R."/>
            <person name="Ravi A."/>
            <person name="Getino M."/>
            <person name="Pursley I."/>
            <person name="Horton D.L."/>
            <person name="Alikhan N.F."/>
            <person name="Baker D."/>
            <person name="Gharbi K."/>
            <person name="Hall N."/>
            <person name="Watson M."/>
            <person name="Adriaenssens E.M."/>
            <person name="Foster-Nyarko E."/>
            <person name="Jarju S."/>
            <person name="Secka A."/>
            <person name="Antonio M."/>
            <person name="Oren A."/>
            <person name="Chaudhuri R.R."/>
            <person name="La Ragione R."/>
            <person name="Hildebrand F."/>
            <person name="Pallen M.J."/>
        </authorList>
    </citation>
    <scope>NUCLEOTIDE SEQUENCE</scope>
    <source>
        <strain evidence="3">ChiHjej13B12-4958</strain>
    </source>
</reference>
<accession>A0A9D2TQS4</accession>
<comment type="caution">
    <text evidence="3">The sequence shown here is derived from an EMBL/GenBank/DDBJ whole genome shotgun (WGS) entry which is preliminary data.</text>
</comment>
<dbReference type="AlphaFoldDB" id="A0A9D2TQS4"/>
<dbReference type="GO" id="GO:0005829">
    <property type="term" value="C:cytosol"/>
    <property type="evidence" value="ECO:0007669"/>
    <property type="project" value="TreeGrafter"/>
</dbReference>
<keyword evidence="2" id="KW-0203">Cytokinin biosynthesis</keyword>
<proteinExistence type="inferred from homology"/>
<dbReference type="Pfam" id="PF03641">
    <property type="entry name" value="Lysine_decarbox"/>
    <property type="match status" value="1"/>
</dbReference>
<sequence length="195" mass="21017">MSEGTGTGKRIALYLGSAHGDSPAYREMTVSVVRTLAASGHSLVYGGGSVGLMGVAADTALDAGMEVHGVITQALLDGEIRHSGLTNLEVVDSMTERKRRMAELADAMVTLPGGIGTLEEFFEVWTAQVLGIHRKPVALVDVEDYWAPMVEMIDRMVERGFFAAEHRNRLIHLHDPAELTGALDCWVPAAAKWTS</sequence>